<reference evidence="3 4" key="2">
    <citation type="submission" date="2017-07" db="EMBL/GenBank/DDBJ databases">
        <title>Candidatus Dactylopiibacterium carminicum, a nitrogen-fixing symbiont of the cochineal insect Dactylopius coccus and Dactylopius opuntiae (Hemiptera: Coccoidea: Dactylopiidae).</title>
        <authorList>
            <person name="Vera A."/>
        </authorList>
    </citation>
    <scope>NUCLEOTIDE SEQUENCE [LARGE SCALE GENOMIC DNA]</scope>
    <source>
        <strain evidence="3 4">NFDCM</strain>
    </source>
</reference>
<dbReference type="EMBL" id="MDUX01000012">
    <property type="protein sequence ID" value="KAF7599878.1"/>
    <property type="molecule type" value="Genomic_DNA"/>
</dbReference>
<comment type="caution">
    <text evidence="3">The sequence shown here is derived from an EMBL/GenBank/DDBJ whole genome shotgun (WGS) entry which is preliminary data.</text>
</comment>
<evidence type="ECO:0000313" key="5">
    <source>
        <dbReference type="Proteomes" id="UP000623509"/>
    </source>
</evidence>
<dbReference type="AlphaFoldDB" id="A0A272EVP5"/>
<dbReference type="CDD" id="cd04301">
    <property type="entry name" value="NAT_SF"/>
    <property type="match status" value="1"/>
</dbReference>
<evidence type="ECO:0000313" key="2">
    <source>
        <dbReference type="EMBL" id="KAF7599878.1"/>
    </source>
</evidence>
<name>A0A272EVP5_9RHOO</name>
<reference evidence="2 5" key="1">
    <citation type="submission" date="2016-08" db="EMBL/GenBank/DDBJ databases">
        <title>Candidatus Dactylopiibacterium carminicum genome sequence.</title>
        <authorList>
            <person name="Ramirez-Puebla S.T."/>
            <person name="Ormeno-Orrillo E."/>
            <person name="Vera-Ponce De Leon A."/>
            <person name="Luis L."/>
            <person name="Sanchez-Flores A."/>
            <person name="Monica R."/>
            <person name="Martinez-Romero E."/>
        </authorList>
    </citation>
    <scope>NUCLEOTIDE SEQUENCE [LARGE SCALE GENOMIC DNA]</scope>
    <source>
        <strain evidence="2">END1</strain>
    </source>
</reference>
<dbReference type="PROSITE" id="PS51186">
    <property type="entry name" value="GNAT"/>
    <property type="match status" value="1"/>
</dbReference>
<sequence>MAGATAAAGPAGYTAAHMTITLIPSQKADIPFVLDCEAQADAAPFIFPWSADQHLQALQNADCVHRIAVDAAGVRLGFSMLFGRKSEHRSLELRRIVVADKHRGTGRRMLARLQQLAFLELGAHRLWLDVKQQNTHARQLYRSMGFVEEGVLRECLTGPGDTRESLVLMAMLRHEYAG</sequence>
<dbReference type="SUPFAM" id="SSF55729">
    <property type="entry name" value="Acyl-CoA N-acyltransferases (Nat)"/>
    <property type="match status" value="1"/>
</dbReference>
<dbReference type="Proteomes" id="UP000623509">
    <property type="component" value="Unassembled WGS sequence"/>
</dbReference>
<dbReference type="Gene3D" id="3.40.630.30">
    <property type="match status" value="1"/>
</dbReference>
<dbReference type="Pfam" id="PF00583">
    <property type="entry name" value="Acetyltransf_1"/>
    <property type="match status" value="1"/>
</dbReference>
<dbReference type="PANTHER" id="PTHR43415:SF3">
    <property type="entry name" value="GNAT-FAMILY ACETYLTRANSFERASE"/>
    <property type="match status" value="1"/>
</dbReference>
<keyword evidence="5" id="KW-1185">Reference proteome</keyword>
<organism evidence="3 4">
    <name type="scientific">Candidatus Dactylopiibacterium carminicum</name>
    <dbReference type="NCBI Taxonomy" id="857335"/>
    <lineage>
        <taxon>Bacteria</taxon>
        <taxon>Pseudomonadati</taxon>
        <taxon>Pseudomonadota</taxon>
        <taxon>Betaproteobacteria</taxon>
        <taxon>Rhodocyclales</taxon>
        <taxon>Rhodocyclaceae</taxon>
        <taxon>Candidatus Dactylopiibacterium</taxon>
    </lineage>
</organism>
<gene>
    <name evidence="2" type="ORF">BGI27_05335</name>
    <name evidence="3" type="ORF">CGU29_05005</name>
</gene>
<dbReference type="InterPro" id="IPR000182">
    <property type="entry name" value="GNAT_dom"/>
</dbReference>
<dbReference type="GO" id="GO:0016747">
    <property type="term" value="F:acyltransferase activity, transferring groups other than amino-acyl groups"/>
    <property type="evidence" value="ECO:0007669"/>
    <property type="project" value="InterPro"/>
</dbReference>
<protein>
    <submittedName>
        <fullName evidence="2 3">N-acetyltransferase</fullName>
    </submittedName>
</protein>
<accession>A0A272EVP5</accession>
<dbReference type="Proteomes" id="UP000216107">
    <property type="component" value="Unassembled WGS sequence"/>
</dbReference>
<proteinExistence type="predicted"/>
<evidence type="ECO:0000313" key="4">
    <source>
        <dbReference type="Proteomes" id="UP000216107"/>
    </source>
</evidence>
<keyword evidence="3" id="KW-0808">Transferase</keyword>
<feature type="domain" description="N-acetyltransferase" evidence="1">
    <location>
        <begin position="20"/>
        <end position="174"/>
    </location>
</feature>
<dbReference type="PANTHER" id="PTHR43415">
    <property type="entry name" value="SPERMIDINE N(1)-ACETYLTRANSFERASE"/>
    <property type="match status" value="1"/>
</dbReference>
<dbReference type="EMBL" id="NMRN01000009">
    <property type="protein sequence ID" value="PAS94183.1"/>
    <property type="molecule type" value="Genomic_DNA"/>
</dbReference>
<evidence type="ECO:0000313" key="3">
    <source>
        <dbReference type="EMBL" id="PAS94183.1"/>
    </source>
</evidence>
<evidence type="ECO:0000259" key="1">
    <source>
        <dbReference type="PROSITE" id="PS51186"/>
    </source>
</evidence>
<dbReference type="InterPro" id="IPR016181">
    <property type="entry name" value="Acyl_CoA_acyltransferase"/>
</dbReference>